<protein>
    <submittedName>
        <fullName evidence="1">Uncharacterized protein</fullName>
    </submittedName>
</protein>
<dbReference type="EMBL" id="KV440990">
    <property type="protein sequence ID" value="OAD69854.1"/>
    <property type="molecule type" value="Genomic_DNA"/>
</dbReference>
<organism evidence="1 2">
    <name type="scientific">Phycomyces blakesleeanus (strain ATCC 8743b / DSM 1359 / FGSC 10004 / NBRC 33097 / NRRL 1555)</name>
    <dbReference type="NCBI Taxonomy" id="763407"/>
    <lineage>
        <taxon>Eukaryota</taxon>
        <taxon>Fungi</taxon>
        <taxon>Fungi incertae sedis</taxon>
        <taxon>Mucoromycota</taxon>
        <taxon>Mucoromycotina</taxon>
        <taxon>Mucoromycetes</taxon>
        <taxon>Mucorales</taxon>
        <taxon>Phycomycetaceae</taxon>
        <taxon>Phycomyces</taxon>
    </lineage>
</organism>
<name>A0A162NI18_PHYB8</name>
<dbReference type="AlphaFoldDB" id="A0A162NI18"/>
<dbReference type="GeneID" id="29003196"/>
<accession>A0A162NI18</accession>
<keyword evidence="2" id="KW-1185">Reference proteome</keyword>
<gene>
    <name evidence="1" type="ORF">PHYBLDRAFT_70491</name>
</gene>
<dbReference type="Proteomes" id="UP000077315">
    <property type="component" value="Unassembled WGS sequence"/>
</dbReference>
<evidence type="ECO:0000313" key="1">
    <source>
        <dbReference type="EMBL" id="OAD69854.1"/>
    </source>
</evidence>
<reference evidence="2" key="1">
    <citation type="submission" date="2015-06" db="EMBL/GenBank/DDBJ databases">
        <title>Expansion of signal transduction pathways in fungi by whole-genome duplication.</title>
        <authorList>
            <consortium name="DOE Joint Genome Institute"/>
            <person name="Corrochano L.M."/>
            <person name="Kuo A."/>
            <person name="Marcet-Houben M."/>
            <person name="Polaino S."/>
            <person name="Salamov A."/>
            <person name="Villalobos J.M."/>
            <person name="Alvarez M.I."/>
            <person name="Avalos J."/>
            <person name="Benito E.P."/>
            <person name="Benoit I."/>
            <person name="Burger G."/>
            <person name="Camino L.P."/>
            <person name="Canovas D."/>
            <person name="Cerda-Olmedo E."/>
            <person name="Cheng J.-F."/>
            <person name="Dominguez A."/>
            <person name="Elias M."/>
            <person name="Eslava A.P."/>
            <person name="Glaser F."/>
            <person name="Grimwood J."/>
            <person name="Gutierrez G."/>
            <person name="Heitman J."/>
            <person name="Henrissat B."/>
            <person name="Iturriaga E.A."/>
            <person name="Lang B.F."/>
            <person name="Lavin J.L."/>
            <person name="Lee S."/>
            <person name="Li W."/>
            <person name="Lindquist E."/>
            <person name="Lopez-Garcia S."/>
            <person name="Luque E.M."/>
            <person name="Marcos A.T."/>
            <person name="Martin J."/>
            <person name="McCluskey K."/>
            <person name="Medina H.R."/>
            <person name="Miralles-Duran A."/>
            <person name="Miyazaki A."/>
            <person name="Munoz-Torres E."/>
            <person name="Oguiza J.A."/>
            <person name="Ohm R."/>
            <person name="Olmedo M."/>
            <person name="Orejas M."/>
            <person name="Ortiz-Castellanos L."/>
            <person name="Pisabarro A.G."/>
            <person name="Rodriguez-Romero J."/>
            <person name="Ruiz-Herrera J."/>
            <person name="Ruiz-Vazquez R."/>
            <person name="Sanz C."/>
            <person name="Schackwitz W."/>
            <person name="Schmutz J."/>
            <person name="Shahriari M."/>
            <person name="Shelest E."/>
            <person name="Silva-Franco F."/>
            <person name="Soanes D."/>
            <person name="Syed K."/>
            <person name="Tagua V.G."/>
            <person name="Talbot N.J."/>
            <person name="Thon M."/>
            <person name="De vries R.P."/>
            <person name="Wiebenga A."/>
            <person name="Yadav J.S."/>
            <person name="Braun E.L."/>
            <person name="Baker S."/>
            <person name="Garre V."/>
            <person name="Horwitz B."/>
            <person name="Torres-Martinez S."/>
            <person name="Idnurm A."/>
            <person name="Herrera-Estrella A."/>
            <person name="Gabaldon T."/>
            <person name="Grigoriev I.V."/>
        </authorList>
    </citation>
    <scope>NUCLEOTIDE SEQUENCE [LARGE SCALE GENOMIC DNA]</scope>
    <source>
        <strain evidence="2">NRRL 1555(-)</strain>
    </source>
</reference>
<dbReference type="InParanoid" id="A0A162NI18"/>
<proteinExistence type="predicted"/>
<dbReference type="VEuPathDB" id="FungiDB:PHYBLDRAFT_70491"/>
<evidence type="ECO:0000313" key="2">
    <source>
        <dbReference type="Proteomes" id="UP000077315"/>
    </source>
</evidence>
<sequence>MAVLWQLKTFAVYKHIKGAFASDFVNFFSRLPLGGFSFILCVPFSNIRRLCKILRGTASLLVLDSTTSLPNPKEDAVLIFTRPQVVTFYPASSNFIWSLRIHTCENKIALIQGSTIEC</sequence>
<dbReference type="RefSeq" id="XP_018287894.1">
    <property type="nucleotide sequence ID" value="XM_018442290.1"/>
</dbReference>